<dbReference type="EMBL" id="JBCLSQ010000010">
    <property type="protein sequence ID" value="MEY8537835.1"/>
    <property type="molecule type" value="Genomic_DNA"/>
</dbReference>
<evidence type="ECO:0000256" key="1">
    <source>
        <dbReference type="ARBA" id="ARBA00010923"/>
    </source>
</evidence>
<keyword evidence="3" id="KW-0238">DNA-binding</keyword>
<evidence type="ECO:0000256" key="2">
    <source>
        <dbReference type="ARBA" id="ARBA00022747"/>
    </source>
</evidence>
<protein>
    <submittedName>
        <fullName evidence="5">Restriction endonuclease subunit S</fullName>
    </submittedName>
</protein>
<accession>A0ABV4DCD9</accession>
<evidence type="ECO:0000256" key="3">
    <source>
        <dbReference type="ARBA" id="ARBA00023125"/>
    </source>
</evidence>
<evidence type="ECO:0000313" key="6">
    <source>
        <dbReference type="Proteomes" id="UP001565242"/>
    </source>
</evidence>
<evidence type="ECO:0000259" key="4">
    <source>
        <dbReference type="Pfam" id="PF01420"/>
    </source>
</evidence>
<sequence>MKMKDSGVEWIGEIPEGWELRKIKYILNERKEKNDPIETNFILSLSMERGVFPYSEKVGGGNKAKEDLTAYKIARPNDIVINSMNILAGSVGISKWVGAVSPVYYTYFSKDENIDIYYYHYLFQCSEFQKSLLGLGNGIMMKETESGKLNTIRMRIPSDKLGNLLFPIPTKLEQQKIADFLDSKIALIDQIIADTKRSIEELKAYKQSLITETVTKGLDPNVPMKDSGVEWIGEIPEGWKTAPLKFVFNEIGSGTTPSTAHEEFYEGKNFWIQSGDLYQKRFVSDTRKKLTDEGLKSSSALTVYSAPFIALAMYGASIGNVSISLVNASVNQAVAALSDTRIAEIGYIYYALTISKDFLVLEAKGGTQPNISQEILKKWHVPIPDILEQKKIIDYLNVKIKNIEDLISYKQKIINDYETYKKSLIYEYVTGKKQVN</sequence>
<comment type="caution">
    <text evidence="5">The sequence shown here is derived from an EMBL/GenBank/DDBJ whole genome shotgun (WGS) entry which is preliminary data.</text>
</comment>
<keyword evidence="5" id="KW-0378">Hydrolase</keyword>
<name>A0ABV4DCD9_9LACT</name>
<feature type="domain" description="Type I restriction modification DNA specificity" evidence="4">
    <location>
        <begin position="236"/>
        <end position="401"/>
    </location>
</feature>
<keyword evidence="5" id="KW-0540">Nuclease</keyword>
<dbReference type="PANTHER" id="PTHR30408:SF12">
    <property type="entry name" value="TYPE I RESTRICTION ENZYME MJAVIII SPECIFICITY SUBUNIT"/>
    <property type="match status" value="1"/>
</dbReference>
<feature type="domain" description="Type I restriction modification DNA specificity" evidence="4">
    <location>
        <begin position="15"/>
        <end position="200"/>
    </location>
</feature>
<dbReference type="RefSeq" id="WP_369918091.1">
    <property type="nucleotide sequence ID" value="NZ_JBCLSQ010000010.1"/>
</dbReference>
<keyword evidence="6" id="KW-1185">Reference proteome</keyword>
<comment type="similarity">
    <text evidence="1">Belongs to the type-I restriction system S methylase family.</text>
</comment>
<dbReference type="Proteomes" id="UP001565242">
    <property type="component" value="Unassembled WGS sequence"/>
</dbReference>
<dbReference type="Gene3D" id="3.90.220.20">
    <property type="entry name" value="DNA methylase specificity domains"/>
    <property type="match status" value="2"/>
</dbReference>
<organism evidence="5 6">
    <name type="scientific">Lactococcus muris</name>
    <dbReference type="NCBI Taxonomy" id="2941330"/>
    <lineage>
        <taxon>Bacteria</taxon>
        <taxon>Bacillati</taxon>
        <taxon>Bacillota</taxon>
        <taxon>Bacilli</taxon>
        <taxon>Lactobacillales</taxon>
        <taxon>Streptococcaceae</taxon>
        <taxon>Lactococcus</taxon>
    </lineage>
</organism>
<keyword evidence="5" id="KW-0255">Endonuclease</keyword>
<dbReference type="InterPro" id="IPR044946">
    <property type="entry name" value="Restrct_endonuc_typeI_TRD_sf"/>
</dbReference>
<evidence type="ECO:0000313" key="5">
    <source>
        <dbReference type="EMBL" id="MEY8537835.1"/>
    </source>
</evidence>
<dbReference type="GO" id="GO:0004519">
    <property type="term" value="F:endonuclease activity"/>
    <property type="evidence" value="ECO:0007669"/>
    <property type="project" value="UniProtKB-KW"/>
</dbReference>
<reference evidence="5 6" key="1">
    <citation type="submission" date="2024-03" db="EMBL/GenBank/DDBJ databases">
        <title>Mouse gut bacterial collection (mGBC) of GemPharmatech.</title>
        <authorList>
            <person name="He Y."/>
            <person name="Dong L."/>
            <person name="Wu D."/>
            <person name="Gao X."/>
            <person name="Lin Z."/>
        </authorList>
    </citation>
    <scope>NUCLEOTIDE SEQUENCE [LARGE SCALE GENOMIC DNA]</scope>
    <source>
        <strain evidence="5 6">20-218</strain>
    </source>
</reference>
<dbReference type="PANTHER" id="PTHR30408">
    <property type="entry name" value="TYPE-1 RESTRICTION ENZYME ECOKI SPECIFICITY PROTEIN"/>
    <property type="match status" value="1"/>
</dbReference>
<keyword evidence="2" id="KW-0680">Restriction system</keyword>
<dbReference type="InterPro" id="IPR000055">
    <property type="entry name" value="Restrct_endonuc_typeI_TRD"/>
</dbReference>
<dbReference type="InterPro" id="IPR052021">
    <property type="entry name" value="Type-I_RS_S_subunit"/>
</dbReference>
<gene>
    <name evidence="5" type="ORF">AALM99_05190</name>
</gene>
<dbReference type="Gene3D" id="1.10.287.1120">
    <property type="entry name" value="Bipartite methylase S protein"/>
    <property type="match status" value="1"/>
</dbReference>
<proteinExistence type="inferred from homology"/>
<dbReference type="SUPFAM" id="SSF116734">
    <property type="entry name" value="DNA methylase specificity domain"/>
    <property type="match status" value="2"/>
</dbReference>
<dbReference type="Pfam" id="PF01420">
    <property type="entry name" value="Methylase_S"/>
    <property type="match status" value="2"/>
</dbReference>